<dbReference type="EMBL" id="JACHIN010000003">
    <property type="protein sequence ID" value="MBB5076988.1"/>
    <property type="molecule type" value="Genomic_DNA"/>
</dbReference>
<name>A0A7W8EF23_9ACTN</name>
<accession>A0A7W8EF23</accession>
<gene>
    <name evidence="1" type="ORF">HNR40_002461</name>
</gene>
<dbReference type="RefSeq" id="WP_184960598.1">
    <property type="nucleotide sequence ID" value="NZ_JACHIN010000003.1"/>
</dbReference>
<proteinExistence type="predicted"/>
<dbReference type="Proteomes" id="UP000568380">
    <property type="component" value="Unassembled WGS sequence"/>
</dbReference>
<sequence length="46" mass="4924">MSPAGWAPSGWPGCWSTTTVASLLEQAWRMIAGKAAVAAYDASRRR</sequence>
<comment type="caution">
    <text evidence="1">The sequence shown here is derived from an EMBL/GenBank/DDBJ whole genome shotgun (WGS) entry which is preliminary data.</text>
</comment>
<evidence type="ECO:0000313" key="1">
    <source>
        <dbReference type="EMBL" id="MBB5076988.1"/>
    </source>
</evidence>
<keyword evidence="2" id="KW-1185">Reference proteome</keyword>
<evidence type="ECO:0000313" key="2">
    <source>
        <dbReference type="Proteomes" id="UP000568380"/>
    </source>
</evidence>
<organism evidence="1 2">
    <name type="scientific">Nonomuraea endophytica</name>
    <dbReference type="NCBI Taxonomy" id="714136"/>
    <lineage>
        <taxon>Bacteria</taxon>
        <taxon>Bacillati</taxon>
        <taxon>Actinomycetota</taxon>
        <taxon>Actinomycetes</taxon>
        <taxon>Streptosporangiales</taxon>
        <taxon>Streptosporangiaceae</taxon>
        <taxon>Nonomuraea</taxon>
    </lineage>
</organism>
<dbReference type="AlphaFoldDB" id="A0A7W8EF23"/>
<reference evidence="1 2" key="1">
    <citation type="submission" date="2020-08" db="EMBL/GenBank/DDBJ databases">
        <title>Genomic Encyclopedia of Type Strains, Phase IV (KMG-IV): sequencing the most valuable type-strain genomes for metagenomic binning, comparative biology and taxonomic classification.</title>
        <authorList>
            <person name="Goeker M."/>
        </authorList>
    </citation>
    <scope>NUCLEOTIDE SEQUENCE [LARGE SCALE GENOMIC DNA]</scope>
    <source>
        <strain evidence="1 2">DSM 45385</strain>
    </source>
</reference>
<protein>
    <submittedName>
        <fullName evidence="1">Uncharacterized protein</fullName>
    </submittedName>
</protein>